<sequence length="165" mass="18589">MRGFTTEELRALDVRIAIEVMGYKYFRPKSLSSYEQPTGLAYLVDSAHYGTDPAWMIAEDEWPRDTEFRALPHFTNAPDAGEAIIKATHARWREAGRRLFWRLETDPTDDAHIASIIEMSADGHAADILWAQERDEVSMKIAICKAVLAPGVLATLASWSIIQEP</sequence>
<name>A0A402D742_9BACT</name>
<dbReference type="RefSeq" id="WP_119325269.1">
    <property type="nucleotide sequence ID" value="NZ_AP025739.1"/>
</dbReference>
<dbReference type="EMBL" id="AP025739">
    <property type="protein sequence ID" value="BDI29377.1"/>
    <property type="molecule type" value="Genomic_DNA"/>
</dbReference>
<dbReference type="Proteomes" id="UP000287394">
    <property type="component" value="Chromosome"/>
</dbReference>
<evidence type="ECO:0000313" key="2">
    <source>
        <dbReference type="Proteomes" id="UP000287394"/>
    </source>
</evidence>
<keyword evidence="2" id="KW-1185">Reference proteome</keyword>
<gene>
    <name evidence="1" type="ORF">CCAX7_14280</name>
</gene>
<organism evidence="1 2">
    <name type="scientific">Capsulimonas corticalis</name>
    <dbReference type="NCBI Taxonomy" id="2219043"/>
    <lineage>
        <taxon>Bacteria</taxon>
        <taxon>Bacillati</taxon>
        <taxon>Armatimonadota</taxon>
        <taxon>Armatimonadia</taxon>
        <taxon>Capsulimonadales</taxon>
        <taxon>Capsulimonadaceae</taxon>
        <taxon>Capsulimonas</taxon>
    </lineage>
</organism>
<dbReference type="KEGG" id="ccot:CCAX7_14280"/>
<dbReference type="AlphaFoldDB" id="A0A402D742"/>
<evidence type="ECO:0000313" key="1">
    <source>
        <dbReference type="EMBL" id="BDI29377.1"/>
    </source>
</evidence>
<accession>A0A402D742</accession>
<protein>
    <submittedName>
        <fullName evidence="1">Uncharacterized protein</fullName>
    </submittedName>
</protein>
<proteinExistence type="predicted"/>
<reference evidence="1 2" key="1">
    <citation type="journal article" date="2019" name="Int. J. Syst. Evol. Microbiol.">
        <title>Capsulimonas corticalis gen. nov., sp. nov., an aerobic capsulated bacterium, of a novel bacterial order, Capsulimonadales ord. nov., of the class Armatimonadia of the phylum Armatimonadetes.</title>
        <authorList>
            <person name="Li J."/>
            <person name="Kudo C."/>
            <person name="Tonouchi A."/>
        </authorList>
    </citation>
    <scope>NUCLEOTIDE SEQUENCE [LARGE SCALE GENOMIC DNA]</scope>
    <source>
        <strain evidence="1 2">AX-7</strain>
    </source>
</reference>